<reference evidence="5" key="1">
    <citation type="journal article" date="2019" name="Int. J. Syst. Evol. Microbiol.">
        <title>The Global Catalogue of Microorganisms (GCM) 10K type strain sequencing project: providing services to taxonomists for standard genome sequencing and annotation.</title>
        <authorList>
            <consortium name="The Broad Institute Genomics Platform"/>
            <consortium name="The Broad Institute Genome Sequencing Center for Infectious Disease"/>
            <person name="Wu L."/>
            <person name="Ma J."/>
        </authorList>
    </citation>
    <scope>NUCLEOTIDE SEQUENCE [LARGE SCALE GENOMIC DNA]</scope>
    <source>
        <strain evidence="5">JCM 16378</strain>
    </source>
</reference>
<dbReference type="CDD" id="cd16936">
    <property type="entry name" value="HATPase_RsbW-like"/>
    <property type="match status" value="1"/>
</dbReference>
<proteinExistence type="predicted"/>
<dbReference type="PANTHER" id="PTHR35526">
    <property type="entry name" value="ANTI-SIGMA-F FACTOR RSBW-RELATED"/>
    <property type="match status" value="1"/>
</dbReference>
<evidence type="ECO:0000259" key="2">
    <source>
        <dbReference type="Pfam" id="PF13581"/>
    </source>
</evidence>
<name>A0ABP6GXD7_9MICO</name>
<dbReference type="EMBL" id="BAAARN010000001">
    <property type="protein sequence ID" value="GAA2731242.1"/>
    <property type="molecule type" value="Genomic_DNA"/>
</dbReference>
<keyword evidence="5" id="KW-1185">Reference proteome</keyword>
<feature type="domain" description="Histidine kinase/HSP90-like ATPase" evidence="2">
    <location>
        <begin position="207"/>
        <end position="315"/>
    </location>
</feature>
<evidence type="ECO:0000256" key="1">
    <source>
        <dbReference type="ARBA" id="ARBA00022527"/>
    </source>
</evidence>
<keyword evidence="1" id="KW-0808">Transferase</keyword>
<keyword evidence="1" id="KW-0418">Kinase</keyword>
<accession>A0ABP6GXD7</accession>
<sequence>MAAPHDHAVIFYDHDSEIVSAVAAYAHEGLQAGDGVLLVATPAHRSAISAALEDLGTDVAALVESGRLDLRDAQTVLDDFRPEGRLDLERFEDEMRTEVGAATGGGRRVRLFGEMVTLLWQEGDVGGAVHLETIWNDVIADHDVGLLCSYPTALLASAGLAEIRETCALHSEVLAPTTYGSTRPLPADPGEHVADLATAQRTEVFVPTTAAVTAARRFVGATLEHWELDHIAADALLVVSEMATNAVLHAGSPFRVFIHHSPGVLHLSVRDAQRGWFEQGRPTDAEVNGRGVSIVEAVAERWGCDAVSDGKVVWAEISTGV</sequence>
<evidence type="ECO:0008006" key="6">
    <source>
        <dbReference type="Google" id="ProtNLM"/>
    </source>
</evidence>
<dbReference type="Pfam" id="PF14417">
    <property type="entry name" value="MEDS"/>
    <property type="match status" value="1"/>
</dbReference>
<gene>
    <name evidence="4" type="ORF">GCM10009867_04370</name>
</gene>
<dbReference type="InterPro" id="IPR050267">
    <property type="entry name" value="Anti-sigma-factor_SerPK"/>
</dbReference>
<comment type="caution">
    <text evidence="4">The sequence shown here is derived from an EMBL/GenBank/DDBJ whole genome shotgun (WGS) entry which is preliminary data.</text>
</comment>
<dbReference type="InterPro" id="IPR036890">
    <property type="entry name" value="HATPase_C_sf"/>
</dbReference>
<protein>
    <recommendedName>
        <fullName evidence="6">MEDS domain-containing protein</fullName>
    </recommendedName>
</protein>
<dbReference type="SUPFAM" id="SSF55874">
    <property type="entry name" value="ATPase domain of HSP90 chaperone/DNA topoisomerase II/histidine kinase"/>
    <property type="match status" value="1"/>
</dbReference>
<dbReference type="Proteomes" id="UP001501326">
    <property type="component" value="Unassembled WGS sequence"/>
</dbReference>
<dbReference type="PANTHER" id="PTHR35526:SF3">
    <property type="entry name" value="ANTI-SIGMA-F FACTOR RSBW"/>
    <property type="match status" value="1"/>
</dbReference>
<dbReference type="InterPro" id="IPR003594">
    <property type="entry name" value="HATPase_dom"/>
</dbReference>
<organism evidence="4 5">
    <name type="scientific">Pedococcus aerophilus</name>
    <dbReference type="NCBI Taxonomy" id="436356"/>
    <lineage>
        <taxon>Bacteria</taxon>
        <taxon>Bacillati</taxon>
        <taxon>Actinomycetota</taxon>
        <taxon>Actinomycetes</taxon>
        <taxon>Micrococcales</taxon>
        <taxon>Intrasporangiaceae</taxon>
        <taxon>Pedococcus</taxon>
    </lineage>
</organism>
<feature type="domain" description="MEDS" evidence="3">
    <location>
        <begin position="6"/>
        <end position="166"/>
    </location>
</feature>
<evidence type="ECO:0000313" key="4">
    <source>
        <dbReference type="EMBL" id="GAA2731242.1"/>
    </source>
</evidence>
<dbReference type="InterPro" id="IPR025847">
    <property type="entry name" value="MEDS_domain"/>
</dbReference>
<dbReference type="Pfam" id="PF13581">
    <property type="entry name" value="HATPase_c_2"/>
    <property type="match status" value="1"/>
</dbReference>
<evidence type="ECO:0000259" key="3">
    <source>
        <dbReference type="Pfam" id="PF14417"/>
    </source>
</evidence>
<keyword evidence="1" id="KW-0723">Serine/threonine-protein kinase</keyword>
<dbReference type="Gene3D" id="3.30.565.10">
    <property type="entry name" value="Histidine kinase-like ATPase, C-terminal domain"/>
    <property type="match status" value="1"/>
</dbReference>
<evidence type="ECO:0000313" key="5">
    <source>
        <dbReference type="Proteomes" id="UP001501326"/>
    </source>
</evidence>